<evidence type="ECO:0000259" key="1">
    <source>
        <dbReference type="Pfam" id="PF11195"/>
    </source>
</evidence>
<dbReference type="RefSeq" id="WP_369939813.1">
    <property type="nucleotide sequence ID" value="NZ_JBCLUF010000001.1"/>
</dbReference>
<sequence length="75" mass="8411">MTFEEILPALKAGKKAVRTKGWGASEEYIFVVSDDTLAGEKINPYLMIRTKEEPALSQFMPTSCDVLADDWELVD</sequence>
<organism evidence="2 3">
    <name type="scientific">Ligilactobacillus faecis</name>
    <dbReference type="NCBI Taxonomy" id="762833"/>
    <lineage>
        <taxon>Bacteria</taxon>
        <taxon>Bacillati</taxon>
        <taxon>Bacillota</taxon>
        <taxon>Bacilli</taxon>
        <taxon>Lactobacillales</taxon>
        <taxon>Lactobacillaceae</taxon>
        <taxon>Ligilactobacillus</taxon>
    </lineage>
</organism>
<protein>
    <submittedName>
        <fullName evidence="2">DUF2829 domain-containing protein</fullName>
    </submittedName>
</protein>
<proteinExistence type="predicted"/>
<comment type="caution">
    <text evidence="2">The sequence shown here is derived from an EMBL/GenBank/DDBJ whole genome shotgun (WGS) entry which is preliminary data.</text>
</comment>
<gene>
    <name evidence="2" type="ORF">AALT52_00465</name>
</gene>
<evidence type="ECO:0000313" key="3">
    <source>
        <dbReference type="Proteomes" id="UP001565236"/>
    </source>
</evidence>
<dbReference type="Pfam" id="PF11195">
    <property type="entry name" value="Tad2-like"/>
    <property type="match status" value="1"/>
</dbReference>
<dbReference type="InterPro" id="IPR021361">
    <property type="entry name" value="Tad2-like_dom"/>
</dbReference>
<feature type="domain" description="Thoeris anti-defense 2-like" evidence="1">
    <location>
        <begin position="1"/>
        <end position="74"/>
    </location>
</feature>
<reference evidence="2 3" key="1">
    <citation type="submission" date="2024-03" db="EMBL/GenBank/DDBJ databases">
        <title>Mouse gut bacterial collection (mGBC) of GemPharmatech.</title>
        <authorList>
            <person name="He Y."/>
            <person name="Dong L."/>
            <person name="Wu D."/>
            <person name="Gao X."/>
            <person name="Lin Z."/>
        </authorList>
    </citation>
    <scope>NUCLEOTIDE SEQUENCE [LARGE SCALE GENOMIC DNA]</scope>
    <source>
        <strain evidence="2 3">15-30</strain>
    </source>
</reference>
<dbReference type="Proteomes" id="UP001565236">
    <property type="component" value="Unassembled WGS sequence"/>
</dbReference>
<dbReference type="EMBL" id="JBCLUF010000001">
    <property type="protein sequence ID" value="MEY8661369.1"/>
    <property type="molecule type" value="Genomic_DNA"/>
</dbReference>
<name>A0ABV4DM94_9LACO</name>
<evidence type="ECO:0000313" key="2">
    <source>
        <dbReference type="EMBL" id="MEY8661369.1"/>
    </source>
</evidence>
<accession>A0ABV4DM94</accession>
<keyword evidence="3" id="KW-1185">Reference proteome</keyword>